<reference evidence="2" key="1">
    <citation type="journal article" date="2014" name="Proc. Natl. Acad. Sci. U.S.A.">
        <title>Extensive sampling of basidiomycete genomes demonstrates inadequacy of the white-rot/brown-rot paradigm for wood decay fungi.</title>
        <authorList>
            <person name="Riley R."/>
            <person name="Salamov A.A."/>
            <person name="Brown D.W."/>
            <person name="Nagy L.G."/>
            <person name="Floudas D."/>
            <person name="Held B.W."/>
            <person name="Levasseur A."/>
            <person name="Lombard V."/>
            <person name="Morin E."/>
            <person name="Otillar R."/>
            <person name="Lindquist E.A."/>
            <person name="Sun H."/>
            <person name="LaButti K.M."/>
            <person name="Schmutz J."/>
            <person name="Jabbour D."/>
            <person name="Luo H."/>
            <person name="Baker S.E."/>
            <person name="Pisabarro A.G."/>
            <person name="Walton J.D."/>
            <person name="Blanchette R.A."/>
            <person name="Henrissat B."/>
            <person name="Martin F."/>
            <person name="Cullen D."/>
            <person name="Hibbett D.S."/>
            <person name="Grigoriev I.V."/>
        </authorList>
    </citation>
    <scope>NUCLEOTIDE SEQUENCE [LARGE SCALE GENOMIC DNA]</scope>
    <source>
        <strain evidence="2">FD-172 SS1</strain>
    </source>
</reference>
<proteinExistence type="predicted"/>
<dbReference type="Proteomes" id="UP000027195">
    <property type="component" value="Unassembled WGS sequence"/>
</dbReference>
<dbReference type="InParanoid" id="A0A067LYC8"/>
<evidence type="ECO:0000313" key="2">
    <source>
        <dbReference type="Proteomes" id="UP000027195"/>
    </source>
</evidence>
<name>A0A067LYC8_BOTB1</name>
<gene>
    <name evidence="1" type="ORF">BOTBODRAFT_191874</name>
</gene>
<dbReference type="EMBL" id="KL198093">
    <property type="protein sequence ID" value="KDQ08249.1"/>
    <property type="molecule type" value="Genomic_DNA"/>
</dbReference>
<accession>A0A067LYC8</accession>
<dbReference type="HOGENOM" id="CLU_322620_0_0_1"/>
<dbReference type="OrthoDB" id="2393824at2759"/>
<sequence>MDHSALDQELYEILGGNPESPMPAAATVLLTLHHQLGWLTRLNEAKNTLQAHRGWIPLLESAWKEGSFRGIRELGELQIGPFAQSSGELQTQPPTQSFEEPQGHIQHLPRHAPFATPVQSNSANFLQKVRPVEYMWPEEARARVDGMLAPYRSMMEKYVKAEAELPQWAPQHFPSDPLLKIPTLDGENPCLLLHNLGQEVEHNPEGDLTKRVSELYRVTGTTLFINVSGSGKTRLLFEGACTNWAFYFTCHKTVDEDPGSWDLPRTIDEMLRCYGLSNKDPLRESPELEQNRQVCKHCFTHVILARLLLFSLFLQTTLGSGEKESTLHKRWLYAQVAPQALFGEDIFFSLATRLRTISLTYTNDIIRSLLEEFKSRTGARRVYVIMDEIQYSPSTPPAAYRPILRELHATWNGVADLGAFRFILSGTYIHEPTIRYAGGSGKRDGFEGYNETGGFDVREAQERYVMSYLWPGRSREQLTTEAKNLLVRLWRWLPGRFRTTARYVELVLADANPDYNLLLNKYFFATTGHWPDDPEYSHSQEPTILDMKSIKPILTEDSKNALRAHNDGQTLQNLFAYIYDYVFGAGTINKIMSYEPLLEHGLLRCQFQQGIRDCVPTFEEPIALFAATTFLQRNCDISEHIRNGIRHSTAHSCDESALEAIVKYIFLTRFGAEGGCALNDIFHFKGEEPSWSRERARLVAVSAQGDGSYAYIQVDPAGNISLYDSYNAESLDDTLAWMRNPDGVPFLRPDAYMGPSGFAMLLLENGALIPLLWQVKVLQRSDPELLPALLTLNPTLFYHIDRNWAPRSRTRQNYNSPKPPTGLIRKQIMALQGATSIEDKNMLLVLAVAAPEDESGWKDAYHAKLQGYPIAFFSRSSVDGLDYAPLLQALVQKVVNA</sequence>
<dbReference type="AlphaFoldDB" id="A0A067LYC8"/>
<evidence type="ECO:0000313" key="1">
    <source>
        <dbReference type="EMBL" id="KDQ08249.1"/>
    </source>
</evidence>
<organism evidence="1 2">
    <name type="scientific">Botryobasidium botryosum (strain FD-172 SS1)</name>
    <dbReference type="NCBI Taxonomy" id="930990"/>
    <lineage>
        <taxon>Eukaryota</taxon>
        <taxon>Fungi</taxon>
        <taxon>Dikarya</taxon>
        <taxon>Basidiomycota</taxon>
        <taxon>Agaricomycotina</taxon>
        <taxon>Agaricomycetes</taxon>
        <taxon>Cantharellales</taxon>
        <taxon>Botryobasidiaceae</taxon>
        <taxon>Botryobasidium</taxon>
    </lineage>
</organism>
<keyword evidence="2" id="KW-1185">Reference proteome</keyword>
<protein>
    <submittedName>
        <fullName evidence="1">Uncharacterized protein</fullName>
    </submittedName>
</protein>